<dbReference type="GO" id="GO:0097361">
    <property type="term" value="C:cytosolic [4Fe-4S] assembly targeting complex"/>
    <property type="evidence" value="ECO:0007669"/>
    <property type="project" value="TreeGrafter"/>
</dbReference>
<proteinExistence type="predicted"/>
<feature type="repeat" description="WD" evidence="1">
    <location>
        <begin position="60"/>
        <end position="91"/>
    </location>
</feature>
<dbReference type="PANTHER" id="PTHR19920:SF0">
    <property type="entry name" value="CYTOSOLIC IRON-SULFUR PROTEIN ASSEMBLY PROTEIN CIAO1-RELATED"/>
    <property type="match status" value="1"/>
</dbReference>
<dbReference type="GO" id="GO:0016226">
    <property type="term" value="P:iron-sulfur cluster assembly"/>
    <property type="evidence" value="ECO:0007669"/>
    <property type="project" value="TreeGrafter"/>
</dbReference>
<dbReference type="AlphaFoldDB" id="A0A8S1RLC5"/>
<dbReference type="Proteomes" id="UP000692954">
    <property type="component" value="Unassembled WGS sequence"/>
</dbReference>
<name>A0A8S1RLC5_9CILI</name>
<gene>
    <name evidence="2" type="ORF">PSON_ATCC_30995.1.T2030012</name>
</gene>
<dbReference type="SMART" id="SM00320">
    <property type="entry name" value="WD40"/>
    <property type="match status" value="3"/>
</dbReference>
<evidence type="ECO:0000313" key="2">
    <source>
        <dbReference type="EMBL" id="CAD8128998.1"/>
    </source>
</evidence>
<feature type="repeat" description="WD" evidence="1">
    <location>
        <begin position="105"/>
        <end position="147"/>
    </location>
</feature>
<reference evidence="2" key="1">
    <citation type="submission" date="2021-01" db="EMBL/GenBank/DDBJ databases">
        <authorList>
            <consortium name="Genoscope - CEA"/>
            <person name="William W."/>
        </authorList>
    </citation>
    <scope>NUCLEOTIDE SEQUENCE</scope>
</reference>
<comment type="caution">
    <text evidence="2">The sequence shown here is derived from an EMBL/GenBank/DDBJ whole genome shotgun (WGS) entry which is preliminary data.</text>
</comment>
<dbReference type="PROSITE" id="PS50294">
    <property type="entry name" value="WD_REPEATS_REGION"/>
    <property type="match status" value="1"/>
</dbReference>
<dbReference type="Pfam" id="PF00400">
    <property type="entry name" value="WD40"/>
    <property type="match status" value="2"/>
</dbReference>
<accession>A0A8S1RLC5</accession>
<dbReference type="OrthoDB" id="7318948at2759"/>
<dbReference type="InterPro" id="IPR001680">
    <property type="entry name" value="WD40_rpt"/>
</dbReference>
<dbReference type="PROSITE" id="PS50082">
    <property type="entry name" value="WD_REPEATS_2"/>
    <property type="match status" value="2"/>
</dbReference>
<evidence type="ECO:0000313" key="3">
    <source>
        <dbReference type="Proteomes" id="UP000692954"/>
    </source>
</evidence>
<keyword evidence="1" id="KW-0853">WD repeat</keyword>
<sequence>MQELSKHQNFNYEIISNNNQKQLCQALAMNKYNTLLLVGSSQKIKVFYFKYKNLKQIQLINKHINEITTLNFFQIKPWFISGSRDGQVIVWPSNLMMNQKYLIKFKGHSNWINCFVLQQTLQDLIISCSKDSTIKFWSIQLSSCMQTIRLFNQQIYSSSINNMGNKIIACSSDNSIIILEELNCFKWIITQRIIVSNFGYRLSFITNTIFAFQPYKQSNLQIYYLNSGNQTFFKKLEVLIEGGDQPCNHYFPMVYVPLKNFLLVKHGYKLNLISIDLSDKEEILECKLQQVIDFRKVLWSQIFGTMSQDGQFLITWDFKSSLIQLREYKHFP</sequence>
<dbReference type="EMBL" id="CAJJDN010000203">
    <property type="protein sequence ID" value="CAD8128998.1"/>
    <property type="molecule type" value="Genomic_DNA"/>
</dbReference>
<organism evidence="2 3">
    <name type="scientific">Paramecium sonneborni</name>
    <dbReference type="NCBI Taxonomy" id="65129"/>
    <lineage>
        <taxon>Eukaryota</taxon>
        <taxon>Sar</taxon>
        <taxon>Alveolata</taxon>
        <taxon>Ciliophora</taxon>
        <taxon>Intramacronucleata</taxon>
        <taxon>Oligohymenophorea</taxon>
        <taxon>Peniculida</taxon>
        <taxon>Parameciidae</taxon>
        <taxon>Paramecium</taxon>
    </lineage>
</organism>
<evidence type="ECO:0000256" key="1">
    <source>
        <dbReference type="PROSITE-ProRule" id="PRU00221"/>
    </source>
</evidence>
<dbReference type="PANTHER" id="PTHR19920">
    <property type="entry name" value="WD40 PROTEIN CIAO1"/>
    <property type="match status" value="1"/>
</dbReference>
<keyword evidence="3" id="KW-1185">Reference proteome</keyword>
<protein>
    <submittedName>
        <fullName evidence="2">Uncharacterized protein</fullName>
    </submittedName>
</protein>